<evidence type="ECO:0000313" key="1">
    <source>
        <dbReference type="EMBL" id="KAF4494976.1"/>
    </source>
</evidence>
<dbReference type="Proteomes" id="UP000737391">
    <property type="component" value="Unassembled WGS sequence"/>
</dbReference>
<gene>
    <name evidence="1" type="ORF">FAGAP_8897</name>
</gene>
<dbReference type="EMBL" id="LUFC02000704">
    <property type="protein sequence ID" value="KAF4494976.1"/>
    <property type="molecule type" value="Genomic_DNA"/>
</dbReference>
<reference evidence="1" key="1">
    <citation type="submission" date="2020-01" db="EMBL/GenBank/DDBJ databases">
        <title>Identification and distribution of gene clusters putatively required for synthesis of sphingolipid metabolism inhibitors in phylogenetically diverse species of the filamentous fungus Fusarium.</title>
        <authorList>
            <person name="Kim H.-S."/>
            <person name="Busman M."/>
            <person name="Brown D.W."/>
            <person name="Divon H."/>
            <person name="Uhlig S."/>
            <person name="Proctor R.H."/>
        </authorList>
    </citation>
    <scope>NUCLEOTIDE SEQUENCE</scope>
    <source>
        <strain evidence="1">NRRL 31653</strain>
    </source>
</reference>
<protein>
    <submittedName>
        <fullName evidence="1">Uncharacterized protein</fullName>
    </submittedName>
</protein>
<proteinExistence type="predicted"/>
<accession>A0A9P5E4S6</accession>
<name>A0A9P5E4S6_9HYPO</name>
<dbReference type="OrthoDB" id="5084321at2759"/>
<organism evidence="1 2">
    <name type="scientific">Fusarium agapanthi</name>
    <dbReference type="NCBI Taxonomy" id="1803897"/>
    <lineage>
        <taxon>Eukaryota</taxon>
        <taxon>Fungi</taxon>
        <taxon>Dikarya</taxon>
        <taxon>Ascomycota</taxon>
        <taxon>Pezizomycotina</taxon>
        <taxon>Sordariomycetes</taxon>
        <taxon>Hypocreomycetidae</taxon>
        <taxon>Hypocreales</taxon>
        <taxon>Nectriaceae</taxon>
        <taxon>Fusarium</taxon>
        <taxon>Fusarium fujikuroi species complex</taxon>
    </lineage>
</organism>
<comment type="caution">
    <text evidence="1">The sequence shown here is derived from an EMBL/GenBank/DDBJ whole genome shotgun (WGS) entry which is preliminary data.</text>
</comment>
<keyword evidence="2" id="KW-1185">Reference proteome</keyword>
<evidence type="ECO:0000313" key="2">
    <source>
        <dbReference type="Proteomes" id="UP000737391"/>
    </source>
</evidence>
<dbReference type="AlphaFoldDB" id="A0A9P5E4S6"/>
<sequence>METPTSQEQDQLEEISRHFYYVRNTEARMSPGAKASLEMLIQKYFAKYEVDFLDDDQRLRISVPLDVIKKDINEIFHSMMDIADAFKKAELLAYFQDDTIKNTEKLIQMSHIRISGLEKINADTSLQRNNLKLAEDMLRIHENAMAREKRIREEWRS</sequence>